<dbReference type="InterPro" id="IPR050570">
    <property type="entry name" value="Cell_wall_metabolism_enzyme"/>
</dbReference>
<feature type="transmembrane region" description="Helical" evidence="2">
    <location>
        <begin position="20"/>
        <end position="47"/>
    </location>
</feature>
<feature type="coiled-coil region" evidence="1">
    <location>
        <begin position="49"/>
        <end position="132"/>
    </location>
</feature>
<keyword evidence="2" id="KW-0812">Transmembrane</keyword>
<evidence type="ECO:0000313" key="4">
    <source>
        <dbReference type="EMBL" id="SIN96772.1"/>
    </source>
</evidence>
<evidence type="ECO:0000256" key="2">
    <source>
        <dbReference type="SAM" id="Phobius"/>
    </source>
</evidence>
<feature type="coiled-coil region" evidence="1">
    <location>
        <begin position="228"/>
        <end position="265"/>
    </location>
</feature>
<reference evidence="4 5" key="1">
    <citation type="submission" date="2016-12" db="EMBL/GenBank/DDBJ databases">
        <authorList>
            <person name="Song W.-J."/>
            <person name="Kurnit D.M."/>
        </authorList>
    </citation>
    <scope>NUCLEOTIDE SEQUENCE [LARGE SCALE GENOMIC DNA]</scope>
    <source>
        <strain evidence="4 5">ATCC 49181</strain>
    </source>
</reference>
<evidence type="ECO:0000256" key="1">
    <source>
        <dbReference type="SAM" id="Coils"/>
    </source>
</evidence>
<dbReference type="InterPro" id="IPR016047">
    <property type="entry name" value="M23ase_b-sheet_dom"/>
</dbReference>
<dbReference type="STRING" id="44575.SAMN05216419_101924"/>
<dbReference type="Gene3D" id="2.70.70.10">
    <property type="entry name" value="Glucose Permease (Domain IIA)"/>
    <property type="match status" value="1"/>
</dbReference>
<proteinExistence type="predicted"/>
<evidence type="ECO:0000313" key="5">
    <source>
        <dbReference type="Proteomes" id="UP000185062"/>
    </source>
</evidence>
<dbReference type="FunFam" id="2.70.70.10:FF:000003">
    <property type="entry name" value="Murein hydrolase activator EnvC"/>
    <property type="match status" value="1"/>
</dbReference>
<dbReference type="PANTHER" id="PTHR21666">
    <property type="entry name" value="PEPTIDASE-RELATED"/>
    <property type="match status" value="1"/>
</dbReference>
<feature type="domain" description="M23ase beta-sheet core" evidence="3">
    <location>
        <begin position="317"/>
        <end position="410"/>
    </location>
</feature>
<gene>
    <name evidence="4" type="ORF">SAMN02743940_0326</name>
</gene>
<protein>
    <submittedName>
        <fullName evidence="4">Septal ring factor EnvC, activator of murein hydrolases AmiA and AmiB</fullName>
    </submittedName>
</protein>
<dbReference type="PANTHER" id="PTHR21666:SF270">
    <property type="entry name" value="MUREIN HYDROLASE ACTIVATOR ENVC"/>
    <property type="match status" value="1"/>
</dbReference>
<dbReference type="EMBL" id="FSRO01000001">
    <property type="protein sequence ID" value="SIN96772.1"/>
    <property type="molecule type" value="Genomic_DNA"/>
</dbReference>
<dbReference type="Pfam" id="PF01551">
    <property type="entry name" value="Peptidase_M23"/>
    <property type="match status" value="1"/>
</dbReference>
<keyword evidence="4" id="KW-0378">Hydrolase</keyword>
<sequence>MVKCSHLIKLYPGSGEPDRLYLLCCMPLKLILIFILICILMQSHLLYATPDHKENLRELRNRIQVLQKDLSRKEESKLEAADALRESERAISNANRKLTELTREKRRIEVNLKRLQAKHKRVKTSINVAQKQLDKLLYQQYLGGQQKYLRLLLNQQDPNQIARNIHYYKHLSLARSENIRTLRINQKKLEILTRTSRKQMDQLTAIQTEYSKQTEKLAQEKTKRQMVLSQISEKIIQQRQEINKLKHDEKRIANLVEQINKLLAKRNITPPLYNNKLPNTSKEKQSFASLKGRLYLPVRGELVSRFGSPRSGKHITWNGLFIRSPSGNDIKAIADGRIVFADWLRGFGNLMIVDHGNGYMSLYGNNETLYKQVGDIIRGGDIIAAAGNSGGNLDSGLYFELRHKGKPFDPLTWIKIE</sequence>
<organism evidence="4 5">
    <name type="scientific">Nitrosomonas cryotolerans ATCC 49181</name>
    <dbReference type="NCBI Taxonomy" id="1131553"/>
    <lineage>
        <taxon>Bacteria</taxon>
        <taxon>Pseudomonadati</taxon>
        <taxon>Pseudomonadota</taxon>
        <taxon>Betaproteobacteria</taxon>
        <taxon>Nitrosomonadales</taxon>
        <taxon>Nitrosomonadaceae</taxon>
        <taxon>Nitrosomonas</taxon>
    </lineage>
</organism>
<keyword evidence="2" id="KW-0472">Membrane</keyword>
<dbReference type="eggNOG" id="COG4942">
    <property type="taxonomic scope" value="Bacteria"/>
</dbReference>
<dbReference type="Gene3D" id="6.10.250.3150">
    <property type="match status" value="1"/>
</dbReference>
<dbReference type="SUPFAM" id="SSF51261">
    <property type="entry name" value="Duplicated hybrid motif"/>
    <property type="match status" value="1"/>
</dbReference>
<dbReference type="GO" id="GO:0004222">
    <property type="term" value="F:metalloendopeptidase activity"/>
    <property type="evidence" value="ECO:0007669"/>
    <property type="project" value="TreeGrafter"/>
</dbReference>
<dbReference type="InterPro" id="IPR011055">
    <property type="entry name" value="Dup_hybrid_motif"/>
</dbReference>
<keyword evidence="2" id="KW-1133">Transmembrane helix</keyword>
<dbReference type="Proteomes" id="UP000185062">
    <property type="component" value="Unassembled WGS sequence"/>
</dbReference>
<dbReference type="CDD" id="cd12797">
    <property type="entry name" value="M23_peptidase"/>
    <property type="match status" value="1"/>
</dbReference>
<name>A0A1N6FNH1_9PROT</name>
<dbReference type="AlphaFoldDB" id="A0A1N6FNH1"/>
<evidence type="ECO:0000259" key="3">
    <source>
        <dbReference type="Pfam" id="PF01551"/>
    </source>
</evidence>
<keyword evidence="1" id="KW-0175">Coiled coil</keyword>
<accession>A0A1N6FNH1</accession>
<keyword evidence="5" id="KW-1185">Reference proteome</keyword>